<proteinExistence type="predicted"/>
<feature type="compositionally biased region" description="Low complexity" evidence="1">
    <location>
        <begin position="37"/>
        <end position="86"/>
    </location>
</feature>
<dbReference type="AlphaFoldDB" id="H8H3D8"/>
<protein>
    <submittedName>
        <fullName evidence="2">Membrane-bound cytochrome c</fullName>
    </submittedName>
</protein>
<dbReference type="GO" id="GO:0009055">
    <property type="term" value="F:electron transfer activity"/>
    <property type="evidence" value="ECO:0007669"/>
    <property type="project" value="InterPro"/>
</dbReference>
<keyword evidence="2" id="KW-0614">Plasmid</keyword>
<dbReference type="eggNOG" id="ENOG5033I6P">
    <property type="taxonomic scope" value="Bacteria"/>
</dbReference>
<dbReference type="PATRIC" id="fig|745776.4.peg.3965"/>
<dbReference type="EMBL" id="CP002194">
    <property type="protein sequence ID" value="AFD28035.1"/>
    <property type="molecule type" value="Genomic_DNA"/>
</dbReference>
<dbReference type="OrthoDB" id="9811281at2"/>
<dbReference type="InterPro" id="IPR036909">
    <property type="entry name" value="Cyt_c-like_dom_sf"/>
</dbReference>
<dbReference type="SUPFAM" id="SSF46626">
    <property type="entry name" value="Cytochrome c"/>
    <property type="match status" value="1"/>
</dbReference>
<dbReference type="Gene3D" id="1.10.760.10">
    <property type="entry name" value="Cytochrome c-like domain"/>
    <property type="match status" value="1"/>
</dbReference>
<dbReference type="GO" id="GO:0020037">
    <property type="term" value="F:heme binding"/>
    <property type="evidence" value="ECO:0007669"/>
    <property type="project" value="InterPro"/>
</dbReference>
<geneLocation type="plasmid" evidence="2 3">
    <name>P3</name>
</geneLocation>
<dbReference type="KEGG" id="dgo:DGo_PC0243"/>
<sequence length="210" mass="21317">MKYPLLLGAALPVLAVLVAVPLSTFLLPAPQAAATTAATPATASPATPVTTPTTSATTAAAPSAAASSSAPVPSSAASTVQSTAPAEPSPTAQYAEQMRGVIDQAAAGQYAMDASYAIGTLPLDTPPLAEGEHADLVRTNCSVCHATTFITSQPPLPASTWHDEVYKMKEKYGATFISDENADKIIAYLSAHYTPETRKATTGATGTATP</sequence>
<keyword evidence="3" id="KW-1185">Reference proteome</keyword>
<name>H8H3D8_DEIGI</name>
<organism evidence="2 3">
    <name type="scientific">Deinococcus gobiensis (strain DSM 21396 / JCM 16679 / CGMCC 1.7299 / I-0)</name>
    <dbReference type="NCBI Taxonomy" id="745776"/>
    <lineage>
        <taxon>Bacteria</taxon>
        <taxon>Thermotogati</taxon>
        <taxon>Deinococcota</taxon>
        <taxon>Deinococci</taxon>
        <taxon>Deinococcales</taxon>
        <taxon>Deinococcaceae</taxon>
        <taxon>Deinococcus</taxon>
    </lineage>
</organism>
<dbReference type="HOGENOM" id="CLU_1265217_0_0_0"/>
<accession>H8H3D8</accession>
<evidence type="ECO:0000256" key="1">
    <source>
        <dbReference type="SAM" id="MobiDB-lite"/>
    </source>
</evidence>
<dbReference type="Proteomes" id="UP000007575">
    <property type="component" value="Plasmid P3"/>
</dbReference>
<reference evidence="2 3" key="1">
    <citation type="journal article" date="2012" name="PLoS ONE">
        <title>Genome sequence and transcriptome analysis of the radioresistant bacterium Deinococcus gobiensis: insights into the extreme environmental adaptations.</title>
        <authorList>
            <person name="Yuan M."/>
            <person name="Chen M."/>
            <person name="Zhang W."/>
            <person name="Lu W."/>
            <person name="Wang J."/>
            <person name="Yang M."/>
            <person name="Zhao P."/>
            <person name="Tang R."/>
            <person name="Li X."/>
            <person name="Hao Y."/>
            <person name="Zhou Z."/>
            <person name="Zhan Y."/>
            <person name="Yu H."/>
            <person name="Teng C."/>
            <person name="Yan Y."/>
            <person name="Ping S."/>
            <person name="Wang Y."/>
            <person name="Lin M."/>
        </authorList>
    </citation>
    <scope>NUCLEOTIDE SEQUENCE [LARGE SCALE GENOMIC DNA]</scope>
    <source>
        <strain evidence="3">DSM 21396 / JCM 16679 / CGMCC 1.7299 / I-0</strain>
        <plasmid evidence="2">P3</plasmid>
    </source>
</reference>
<feature type="region of interest" description="Disordered" evidence="1">
    <location>
        <begin position="37"/>
        <end position="95"/>
    </location>
</feature>
<evidence type="ECO:0000313" key="3">
    <source>
        <dbReference type="Proteomes" id="UP000007575"/>
    </source>
</evidence>
<evidence type="ECO:0000313" key="2">
    <source>
        <dbReference type="EMBL" id="AFD28035.1"/>
    </source>
</evidence>
<gene>
    <name evidence="2" type="ordered locus">DGo_PC0243</name>
</gene>